<dbReference type="AlphaFoldDB" id="A0A098LIG0"/>
<sequence length="155" mass="17121">MKLISSVFKNGETIPKKYTCEGPNISPPLQFIDIPSKTYSLVLTVVDADTLGETPWVHWLVFNIPGTSNGFEEGAVSPGSIEGLCNGNTFGYEGPCPPENKHRYVFKLYALDIVLPLAPESNKETVLKLSKGHVIEEAELVGIYQKEKLIKEKVK</sequence>
<dbReference type="SUPFAM" id="SSF49777">
    <property type="entry name" value="PEBP-like"/>
    <property type="match status" value="1"/>
</dbReference>
<dbReference type="NCBIfam" id="TIGR00481">
    <property type="entry name" value="YbhB/YbcL family Raf kinase inhibitor-like protein"/>
    <property type="match status" value="1"/>
</dbReference>
<gene>
    <name evidence="1" type="ORF">MYP_3182</name>
</gene>
<name>A0A098LIG0_9BACT</name>
<dbReference type="PANTHER" id="PTHR30289:SF1">
    <property type="entry name" value="PEBP (PHOSPHATIDYLETHANOLAMINE-BINDING PROTEIN) FAMILY PROTEIN"/>
    <property type="match status" value="1"/>
</dbReference>
<dbReference type="eggNOG" id="COG1881">
    <property type="taxonomic scope" value="Bacteria"/>
</dbReference>
<dbReference type="Proteomes" id="UP000030185">
    <property type="component" value="Unassembled WGS sequence"/>
</dbReference>
<dbReference type="PANTHER" id="PTHR30289">
    <property type="entry name" value="UNCHARACTERIZED PROTEIN YBCL-RELATED"/>
    <property type="match status" value="1"/>
</dbReference>
<keyword evidence="2" id="KW-1185">Reference proteome</keyword>
<dbReference type="RefSeq" id="WP_045465041.1">
    <property type="nucleotide sequence ID" value="NZ_BBLT01000006.1"/>
</dbReference>
<dbReference type="CDD" id="cd00865">
    <property type="entry name" value="PEBP_bact_arch"/>
    <property type="match status" value="1"/>
</dbReference>
<dbReference type="InterPro" id="IPR005247">
    <property type="entry name" value="YbhB_YbcL/LppC-like"/>
</dbReference>
<comment type="caution">
    <text evidence="1">The sequence shown here is derived from an EMBL/GenBank/DDBJ whole genome shotgun (WGS) entry which is preliminary data.</text>
</comment>
<accession>A0A098LIG0</accession>
<dbReference type="OrthoDB" id="9797506at2"/>
<organism evidence="1 2">
    <name type="scientific">Sporocytophaga myxococcoides</name>
    <dbReference type="NCBI Taxonomy" id="153721"/>
    <lineage>
        <taxon>Bacteria</taxon>
        <taxon>Pseudomonadati</taxon>
        <taxon>Bacteroidota</taxon>
        <taxon>Cytophagia</taxon>
        <taxon>Cytophagales</taxon>
        <taxon>Cytophagaceae</taxon>
        <taxon>Sporocytophaga</taxon>
    </lineage>
</organism>
<evidence type="ECO:0000313" key="2">
    <source>
        <dbReference type="Proteomes" id="UP000030185"/>
    </source>
</evidence>
<proteinExistence type="predicted"/>
<dbReference type="InterPro" id="IPR036610">
    <property type="entry name" value="PEBP-like_sf"/>
</dbReference>
<protein>
    <submittedName>
        <fullName evidence="1">Phospholipid-binding protein, pbp family</fullName>
    </submittedName>
</protein>
<dbReference type="Gene3D" id="3.90.280.10">
    <property type="entry name" value="PEBP-like"/>
    <property type="match status" value="1"/>
</dbReference>
<evidence type="ECO:0000313" key="1">
    <source>
        <dbReference type="EMBL" id="GAL85953.1"/>
    </source>
</evidence>
<dbReference type="EMBL" id="BBLT01000006">
    <property type="protein sequence ID" value="GAL85953.1"/>
    <property type="molecule type" value="Genomic_DNA"/>
</dbReference>
<dbReference type="InterPro" id="IPR008914">
    <property type="entry name" value="PEBP"/>
</dbReference>
<dbReference type="Pfam" id="PF01161">
    <property type="entry name" value="PBP"/>
    <property type="match status" value="1"/>
</dbReference>
<dbReference type="STRING" id="153721.MYP_3182"/>
<reference evidence="1 2" key="1">
    <citation type="submission" date="2014-09" db="EMBL/GenBank/DDBJ databases">
        <title>Sporocytophaga myxococcoides PG-01 genome sequencing.</title>
        <authorList>
            <person name="Liu L."/>
            <person name="Gao P.J."/>
            <person name="Chen G.J."/>
            <person name="Wang L.S."/>
        </authorList>
    </citation>
    <scope>NUCLEOTIDE SEQUENCE [LARGE SCALE GENOMIC DNA]</scope>
    <source>
        <strain evidence="1 2">PG-01</strain>
    </source>
</reference>